<dbReference type="EMBL" id="FXTO01000031">
    <property type="protein sequence ID" value="SMO96017.1"/>
    <property type="molecule type" value="Genomic_DNA"/>
</dbReference>
<feature type="binding site" evidence="14">
    <location>
        <position position="122"/>
    </location>
    <ligand>
        <name>L-threonine</name>
        <dbReference type="ChEBI" id="CHEBI:57926"/>
    </ligand>
</feature>
<feature type="binding site" evidence="14">
    <location>
        <position position="62"/>
    </location>
    <ligand>
        <name>ATP</name>
        <dbReference type="ChEBI" id="CHEBI:30616"/>
    </ligand>
</feature>
<feature type="binding site" evidence="14">
    <location>
        <position position="152"/>
    </location>
    <ligand>
        <name>ATP</name>
        <dbReference type="ChEBI" id="CHEBI:30616"/>
    </ligand>
</feature>
<dbReference type="InterPro" id="IPR010923">
    <property type="entry name" value="T(6)A37_SUA5"/>
</dbReference>
<dbReference type="Gene3D" id="3.40.50.11030">
    <property type="entry name" value="Threonylcarbamoyl-AMP synthase, C-terminal domain"/>
    <property type="match status" value="1"/>
</dbReference>
<dbReference type="RefSeq" id="WP_142494539.1">
    <property type="nucleotide sequence ID" value="NZ_FXTO01000031.1"/>
</dbReference>
<evidence type="ECO:0000256" key="2">
    <source>
        <dbReference type="ARBA" id="ARBA00007663"/>
    </source>
</evidence>
<proteinExistence type="inferred from homology"/>
<keyword evidence="10 13" id="KW-0067">ATP-binding</keyword>
<evidence type="ECO:0000313" key="17">
    <source>
        <dbReference type="Proteomes" id="UP000316030"/>
    </source>
</evidence>
<evidence type="ECO:0000256" key="8">
    <source>
        <dbReference type="ARBA" id="ARBA00022695"/>
    </source>
</evidence>
<name>A0A521FIH8_9RHOB</name>
<keyword evidence="17" id="KW-1185">Reference proteome</keyword>
<evidence type="ECO:0000256" key="4">
    <source>
        <dbReference type="ARBA" id="ARBA00015492"/>
    </source>
</evidence>
<dbReference type="InterPro" id="IPR005145">
    <property type="entry name" value="Sua5_C"/>
</dbReference>
<dbReference type="GO" id="GO:0008033">
    <property type="term" value="P:tRNA processing"/>
    <property type="evidence" value="ECO:0007669"/>
    <property type="project" value="UniProtKB-KW"/>
</dbReference>
<protein>
    <recommendedName>
        <fullName evidence="4 13">Threonylcarbamoyl-AMP synthase</fullName>
        <shortName evidence="13">TC-AMP synthase</shortName>
        <ecNumber evidence="3 13">2.7.7.87</ecNumber>
    </recommendedName>
    <alternativeName>
        <fullName evidence="11 13">L-threonylcarbamoyladenylate synthase</fullName>
    </alternativeName>
</protein>
<feature type="domain" description="YrdC-like" evidence="15">
    <location>
        <begin position="13"/>
        <end position="199"/>
    </location>
</feature>
<organism evidence="16 17">
    <name type="scientific">Thalassovita litoralis</name>
    <dbReference type="NCBI Taxonomy" id="1010611"/>
    <lineage>
        <taxon>Bacteria</taxon>
        <taxon>Pseudomonadati</taxon>
        <taxon>Pseudomonadota</taxon>
        <taxon>Alphaproteobacteria</taxon>
        <taxon>Rhodobacterales</taxon>
        <taxon>Roseobacteraceae</taxon>
        <taxon>Thalassovita</taxon>
    </lineage>
</organism>
<comment type="function">
    <text evidence="13">Required for the formation of a threonylcarbamoyl group on adenosine at position 37 (t(6)A37) in tRNAs that read codons beginning with adenine.</text>
</comment>
<dbReference type="PIRSF" id="PIRSF004930">
    <property type="entry name" value="Tln_factor_SUA5"/>
    <property type="match status" value="1"/>
</dbReference>
<sequence>MPQHQTLRLSPDADGINRCSEILSAGGLIALPTETVYGLGADARNDHAVARIFDAKGRPRFNPLIVHVASADVARRYVEWTDTADRLARAFWPGALTLVLPIRPDAGLSPLVTADLPTLAVRVPAHPVAQALLTAFDGPVAAPSANPSGKISPTTATHVMQGLSGRIEAVLDGGACPVGVESTIVGLSGTPTLLRPGGVATEEIEAVLGQPLARRNDADPLTAPGQMLSHYAPGAKVRLNATDIAPGEMLLGFGPVDCALNLSERGDLVEAAANLFHHLHALDAMGPQGIAVSPIPMHGLGAAINDRLTRAAAPRD</sequence>
<dbReference type="OrthoDB" id="9814580at2"/>
<dbReference type="AlphaFoldDB" id="A0A521FIH8"/>
<keyword evidence="8 13" id="KW-0548">Nucleotidyltransferase</keyword>
<accession>A0A521FIH8</accession>
<feature type="binding site" evidence="14">
    <location>
        <position position="118"/>
    </location>
    <ligand>
        <name>ATP</name>
        <dbReference type="ChEBI" id="CHEBI:30616"/>
    </ligand>
</feature>
<keyword evidence="6 13" id="KW-0808">Transferase</keyword>
<dbReference type="GO" id="GO:0006450">
    <property type="term" value="P:regulation of translational fidelity"/>
    <property type="evidence" value="ECO:0007669"/>
    <property type="project" value="TreeGrafter"/>
</dbReference>
<evidence type="ECO:0000256" key="6">
    <source>
        <dbReference type="ARBA" id="ARBA00022679"/>
    </source>
</evidence>
<dbReference type="InterPro" id="IPR038385">
    <property type="entry name" value="Sua5/YwlC_C"/>
</dbReference>
<feature type="binding site" evidence="14">
    <location>
        <position position="195"/>
    </location>
    <ligand>
        <name>ATP</name>
        <dbReference type="ChEBI" id="CHEBI:30616"/>
    </ligand>
</feature>
<dbReference type="InterPro" id="IPR017945">
    <property type="entry name" value="DHBP_synth_RibB-like_a/b_dom"/>
</dbReference>
<dbReference type="Pfam" id="PF01300">
    <property type="entry name" value="Sua5_yciO_yrdC"/>
    <property type="match status" value="1"/>
</dbReference>
<feature type="binding site" evidence="14">
    <location>
        <position position="144"/>
    </location>
    <ligand>
        <name>ATP</name>
        <dbReference type="ChEBI" id="CHEBI:30616"/>
    </ligand>
</feature>
<evidence type="ECO:0000256" key="10">
    <source>
        <dbReference type="ARBA" id="ARBA00022840"/>
    </source>
</evidence>
<feature type="binding site" evidence="14">
    <location>
        <position position="231"/>
    </location>
    <ligand>
        <name>ATP</name>
        <dbReference type="ChEBI" id="CHEBI:30616"/>
    </ligand>
</feature>
<feature type="binding site" evidence="14">
    <location>
        <position position="67"/>
    </location>
    <ligand>
        <name>L-threonine</name>
        <dbReference type="ChEBI" id="CHEBI:57926"/>
    </ligand>
</feature>
<evidence type="ECO:0000259" key="15">
    <source>
        <dbReference type="PROSITE" id="PS51163"/>
    </source>
</evidence>
<keyword evidence="7 13" id="KW-0819">tRNA processing</keyword>
<keyword evidence="9 13" id="KW-0547">Nucleotide-binding</keyword>
<comment type="catalytic activity">
    <reaction evidence="12 13">
        <text>L-threonine + hydrogencarbonate + ATP = L-threonylcarbamoyladenylate + diphosphate + H2O</text>
        <dbReference type="Rhea" id="RHEA:36407"/>
        <dbReference type="ChEBI" id="CHEBI:15377"/>
        <dbReference type="ChEBI" id="CHEBI:17544"/>
        <dbReference type="ChEBI" id="CHEBI:30616"/>
        <dbReference type="ChEBI" id="CHEBI:33019"/>
        <dbReference type="ChEBI" id="CHEBI:57926"/>
        <dbReference type="ChEBI" id="CHEBI:73682"/>
        <dbReference type="EC" id="2.7.7.87"/>
    </reaction>
</comment>
<feature type="binding site" evidence="14">
    <location>
        <position position="58"/>
    </location>
    <ligand>
        <name>ATP</name>
        <dbReference type="ChEBI" id="CHEBI:30616"/>
    </ligand>
</feature>
<reference evidence="16 17" key="1">
    <citation type="submission" date="2017-05" db="EMBL/GenBank/DDBJ databases">
        <authorList>
            <person name="Varghese N."/>
            <person name="Submissions S."/>
        </authorList>
    </citation>
    <scope>NUCLEOTIDE SEQUENCE [LARGE SCALE GENOMIC DNA]</scope>
    <source>
        <strain evidence="16 17">DSM 29506</strain>
    </source>
</reference>
<dbReference type="Proteomes" id="UP000316030">
    <property type="component" value="Unassembled WGS sequence"/>
</dbReference>
<dbReference type="PROSITE" id="PS51163">
    <property type="entry name" value="YRDC"/>
    <property type="match status" value="1"/>
</dbReference>
<dbReference type="InterPro" id="IPR006070">
    <property type="entry name" value="Sua5-like_dom"/>
</dbReference>
<evidence type="ECO:0000256" key="5">
    <source>
        <dbReference type="ARBA" id="ARBA00022490"/>
    </source>
</evidence>
<feature type="binding site" evidence="14">
    <location>
        <position position="182"/>
    </location>
    <ligand>
        <name>L-threonine</name>
        <dbReference type="ChEBI" id="CHEBI:57926"/>
    </ligand>
</feature>
<evidence type="ECO:0000313" key="16">
    <source>
        <dbReference type="EMBL" id="SMO96017.1"/>
    </source>
</evidence>
<evidence type="ECO:0000256" key="9">
    <source>
        <dbReference type="ARBA" id="ARBA00022741"/>
    </source>
</evidence>
<dbReference type="GO" id="GO:0005737">
    <property type="term" value="C:cytoplasm"/>
    <property type="evidence" value="ECO:0007669"/>
    <property type="project" value="UniProtKB-SubCell"/>
</dbReference>
<dbReference type="EC" id="2.7.7.87" evidence="3 13"/>
<dbReference type="PANTHER" id="PTHR17490">
    <property type="entry name" value="SUA5"/>
    <property type="match status" value="1"/>
</dbReference>
<dbReference type="InterPro" id="IPR050156">
    <property type="entry name" value="TC-AMP_synthase_SUA5"/>
</dbReference>
<comment type="subcellular location">
    <subcellularLocation>
        <location evidence="1 13">Cytoplasm</location>
    </subcellularLocation>
</comment>
<dbReference type="Gene3D" id="3.90.870.10">
    <property type="entry name" value="DHBP synthase"/>
    <property type="match status" value="1"/>
</dbReference>
<dbReference type="GO" id="GO:0005524">
    <property type="term" value="F:ATP binding"/>
    <property type="evidence" value="ECO:0007669"/>
    <property type="project" value="UniProtKB-UniRule"/>
</dbReference>
<dbReference type="FunFam" id="3.90.870.10:FF:000009">
    <property type="entry name" value="Threonylcarbamoyl-AMP synthase, putative"/>
    <property type="match status" value="1"/>
</dbReference>
<dbReference type="GO" id="GO:0000049">
    <property type="term" value="F:tRNA binding"/>
    <property type="evidence" value="ECO:0007669"/>
    <property type="project" value="TreeGrafter"/>
</dbReference>
<feature type="binding site" evidence="14">
    <location>
        <position position="35"/>
    </location>
    <ligand>
        <name>L-threonine</name>
        <dbReference type="ChEBI" id="CHEBI:57926"/>
    </ligand>
</feature>
<evidence type="ECO:0000256" key="14">
    <source>
        <dbReference type="PIRSR" id="PIRSR004930-1"/>
    </source>
</evidence>
<evidence type="ECO:0000256" key="11">
    <source>
        <dbReference type="ARBA" id="ARBA00029774"/>
    </source>
</evidence>
<dbReference type="SUPFAM" id="SSF55821">
    <property type="entry name" value="YrdC/RibB"/>
    <property type="match status" value="1"/>
</dbReference>
<evidence type="ECO:0000256" key="3">
    <source>
        <dbReference type="ARBA" id="ARBA00012584"/>
    </source>
</evidence>
<evidence type="ECO:0000256" key="13">
    <source>
        <dbReference type="PIRNR" id="PIRNR004930"/>
    </source>
</evidence>
<dbReference type="Pfam" id="PF03481">
    <property type="entry name" value="Sua5_C"/>
    <property type="match status" value="1"/>
</dbReference>
<dbReference type="GO" id="GO:0003725">
    <property type="term" value="F:double-stranded RNA binding"/>
    <property type="evidence" value="ECO:0007669"/>
    <property type="project" value="UniProtKB-UniRule"/>
</dbReference>
<dbReference type="PANTHER" id="PTHR17490:SF16">
    <property type="entry name" value="THREONYLCARBAMOYL-AMP SYNTHASE"/>
    <property type="match status" value="1"/>
</dbReference>
<evidence type="ECO:0000256" key="12">
    <source>
        <dbReference type="ARBA" id="ARBA00048366"/>
    </source>
</evidence>
<gene>
    <name evidence="16" type="ORF">SAMN06265173_13122</name>
</gene>
<comment type="similarity">
    <text evidence="2 13">Belongs to the SUA5 family.</text>
</comment>
<dbReference type="NCBIfam" id="TIGR00057">
    <property type="entry name" value="L-threonylcarbamoyladenylate synthase"/>
    <property type="match status" value="1"/>
</dbReference>
<feature type="binding site" evidence="14">
    <location>
        <position position="142"/>
    </location>
    <ligand>
        <name>L-threonine</name>
        <dbReference type="ChEBI" id="CHEBI:57926"/>
    </ligand>
</feature>
<evidence type="ECO:0000256" key="7">
    <source>
        <dbReference type="ARBA" id="ARBA00022694"/>
    </source>
</evidence>
<evidence type="ECO:0000256" key="1">
    <source>
        <dbReference type="ARBA" id="ARBA00004496"/>
    </source>
</evidence>
<dbReference type="GO" id="GO:0061710">
    <property type="term" value="F:L-threonylcarbamoyladenylate synthase"/>
    <property type="evidence" value="ECO:0007669"/>
    <property type="project" value="UniProtKB-EC"/>
</dbReference>
<keyword evidence="5 13" id="KW-0963">Cytoplasm</keyword>